<protein>
    <recommendedName>
        <fullName evidence="6">Probable membrane transporter protein</fullName>
    </recommendedName>
</protein>
<feature type="transmembrane region" description="Helical" evidence="6">
    <location>
        <begin position="253"/>
        <end position="270"/>
    </location>
</feature>
<dbReference type="InterPro" id="IPR002781">
    <property type="entry name" value="TM_pro_TauE-like"/>
</dbReference>
<dbReference type="Pfam" id="PF01925">
    <property type="entry name" value="TauE"/>
    <property type="match status" value="1"/>
</dbReference>
<evidence type="ECO:0000256" key="1">
    <source>
        <dbReference type="ARBA" id="ARBA00004141"/>
    </source>
</evidence>
<evidence type="ECO:0000256" key="4">
    <source>
        <dbReference type="ARBA" id="ARBA00022989"/>
    </source>
</evidence>
<feature type="transmembrane region" description="Helical" evidence="6">
    <location>
        <begin position="115"/>
        <end position="136"/>
    </location>
</feature>
<comment type="subcellular location">
    <subcellularLocation>
        <location evidence="6">Cell membrane</location>
        <topology evidence="6">Multi-pass membrane protein</topology>
    </subcellularLocation>
    <subcellularLocation>
        <location evidence="1">Membrane</location>
        <topology evidence="1">Multi-pass membrane protein</topology>
    </subcellularLocation>
</comment>
<proteinExistence type="inferred from homology"/>
<keyword evidence="3 6" id="KW-0812">Transmembrane</keyword>
<accession>A0ABR8P199</accession>
<evidence type="ECO:0000256" key="5">
    <source>
        <dbReference type="ARBA" id="ARBA00023136"/>
    </source>
</evidence>
<dbReference type="EMBL" id="JACYFC010000004">
    <property type="protein sequence ID" value="MBD5772054.1"/>
    <property type="molecule type" value="Genomic_DNA"/>
</dbReference>
<feature type="transmembrane region" description="Helical" evidence="6">
    <location>
        <begin position="222"/>
        <end position="241"/>
    </location>
</feature>
<dbReference type="Proteomes" id="UP000604161">
    <property type="component" value="Unassembled WGS sequence"/>
</dbReference>
<evidence type="ECO:0000256" key="6">
    <source>
        <dbReference type="RuleBase" id="RU363041"/>
    </source>
</evidence>
<dbReference type="RefSeq" id="WP_191595434.1">
    <property type="nucleotide sequence ID" value="NZ_JACYFC010000004.1"/>
</dbReference>
<comment type="similarity">
    <text evidence="2 6">Belongs to the 4-toluene sulfonate uptake permease (TSUP) (TC 2.A.102) family.</text>
</comment>
<reference evidence="7 8" key="1">
    <citation type="submission" date="2020-09" db="EMBL/GenBank/DDBJ databases">
        <title>Marinomonas sp. nov., isolated from the cysticercosis algae of Qingdao, China.</title>
        <authorList>
            <person name="Sun X."/>
        </authorList>
    </citation>
    <scope>NUCLEOTIDE SEQUENCE [LARGE SCALE GENOMIC DNA]</scope>
    <source>
        <strain evidence="7 8">SM2066</strain>
    </source>
</reference>
<feature type="transmembrane region" description="Helical" evidence="6">
    <location>
        <begin position="50"/>
        <end position="70"/>
    </location>
</feature>
<evidence type="ECO:0000313" key="7">
    <source>
        <dbReference type="EMBL" id="MBD5772054.1"/>
    </source>
</evidence>
<evidence type="ECO:0000313" key="8">
    <source>
        <dbReference type="Proteomes" id="UP000604161"/>
    </source>
</evidence>
<keyword evidence="5 6" id="KW-0472">Membrane</keyword>
<keyword evidence="4 6" id="KW-1133">Transmembrane helix</keyword>
<feature type="transmembrane region" description="Helical" evidence="6">
    <location>
        <begin position="6"/>
        <end position="23"/>
    </location>
</feature>
<name>A0ABR8P199_9GAMM</name>
<feature type="transmembrane region" description="Helical" evidence="6">
    <location>
        <begin position="82"/>
        <end position="109"/>
    </location>
</feature>
<comment type="caution">
    <text evidence="7">The sequence shown here is derived from an EMBL/GenBank/DDBJ whole genome shotgun (WGS) entry which is preliminary data.</text>
</comment>
<sequence length="271" mass="29516">MPSELIFLLILVGAGTGTISTLIKISPALIAIPAFFFFLPFFNLPLNDVVLPVVSTCLIAFIPAHLYLWIQSMKRGEVDFQRLVNFAPGVVMGGIIGAQLLSLISFSLFKVTFSLIALVSILNIVMTLKFISVPVISIKKWMCLPIGLLVGTISLLSGSGGRTLSESLLITCNTELKKKEGTVNGLIVFASIAAMVGFIYPAQAFDYSILSKLNSLTFAGSMHLPSLMILALSHGLFCWLCRNRANNTLDNTVLSVSYVTFIFCTLIRLWV</sequence>
<keyword evidence="8" id="KW-1185">Reference proteome</keyword>
<evidence type="ECO:0000256" key="3">
    <source>
        <dbReference type="ARBA" id="ARBA00022692"/>
    </source>
</evidence>
<keyword evidence="6" id="KW-1003">Cell membrane</keyword>
<organism evidence="7 8">
    <name type="scientific">Marinomonas colpomeniae</name>
    <dbReference type="NCBI Taxonomy" id="2774408"/>
    <lineage>
        <taxon>Bacteria</taxon>
        <taxon>Pseudomonadati</taxon>
        <taxon>Pseudomonadota</taxon>
        <taxon>Gammaproteobacteria</taxon>
        <taxon>Oceanospirillales</taxon>
        <taxon>Oceanospirillaceae</taxon>
        <taxon>Marinomonas</taxon>
    </lineage>
</organism>
<gene>
    <name evidence="7" type="ORF">IF202_13485</name>
</gene>
<feature type="transmembrane region" description="Helical" evidence="6">
    <location>
        <begin position="183"/>
        <end position="202"/>
    </location>
</feature>
<evidence type="ECO:0000256" key="2">
    <source>
        <dbReference type="ARBA" id="ARBA00009142"/>
    </source>
</evidence>